<dbReference type="SUPFAM" id="SSF46955">
    <property type="entry name" value="Putative DNA-binding domain"/>
    <property type="match status" value="1"/>
</dbReference>
<organism evidence="1 2">
    <name type="scientific">Haliea salexigens</name>
    <dbReference type="NCBI Taxonomy" id="287487"/>
    <lineage>
        <taxon>Bacteria</taxon>
        <taxon>Pseudomonadati</taxon>
        <taxon>Pseudomonadota</taxon>
        <taxon>Gammaproteobacteria</taxon>
        <taxon>Cellvibrionales</taxon>
        <taxon>Halieaceae</taxon>
        <taxon>Haliea</taxon>
    </lineage>
</organism>
<dbReference type="EMBL" id="DMND01000111">
    <property type="protein sequence ID" value="HAN27682.1"/>
    <property type="molecule type" value="Genomic_DNA"/>
</dbReference>
<proteinExistence type="predicted"/>
<gene>
    <name evidence="1" type="ORF">DCP75_08175</name>
</gene>
<dbReference type="AlphaFoldDB" id="A0A3C1KLU3"/>
<evidence type="ECO:0000313" key="2">
    <source>
        <dbReference type="Proteomes" id="UP000259273"/>
    </source>
</evidence>
<protein>
    <submittedName>
        <fullName evidence="1">Uncharacterized protein</fullName>
    </submittedName>
</protein>
<dbReference type="InterPro" id="IPR009061">
    <property type="entry name" value="DNA-bd_dom_put_sf"/>
</dbReference>
<evidence type="ECO:0000313" key="1">
    <source>
        <dbReference type="EMBL" id="HAN27682.1"/>
    </source>
</evidence>
<accession>A0A3C1KLU3</accession>
<reference evidence="1 2" key="1">
    <citation type="journal article" date="2018" name="Nat. Biotechnol.">
        <title>A standardized bacterial taxonomy based on genome phylogeny substantially revises the tree of life.</title>
        <authorList>
            <person name="Parks D.H."/>
            <person name="Chuvochina M."/>
            <person name="Waite D.W."/>
            <person name="Rinke C."/>
            <person name="Skarshewski A."/>
            <person name="Chaumeil P.A."/>
            <person name="Hugenholtz P."/>
        </authorList>
    </citation>
    <scope>NUCLEOTIDE SEQUENCE [LARGE SCALE GENOMIC DNA]</scope>
    <source>
        <strain evidence="1">UBA9158</strain>
    </source>
</reference>
<name>A0A3C1KLU3_9GAMM</name>
<comment type="caution">
    <text evidence="1">The sequence shown here is derived from an EMBL/GenBank/DDBJ whole genome shotgun (WGS) entry which is preliminary data.</text>
</comment>
<sequence>MNQVCECCGQSLPGDPVQAEADSILEWARDNSVPLIRGDRLRLEDAARYLDRSPGTLRNWLAAGVPLPVVSVNRRHYLPVMQFARFLIQRMDDE</sequence>
<dbReference type="Proteomes" id="UP000259273">
    <property type="component" value="Unassembled WGS sequence"/>
</dbReference>